<evidence type="ECO:0000313" key="4">
    <source>
        <dbReference type="Proteomes" id="UP000824261"/>
    </source>
</evidence>
<organism evidence="3 4">
    <name type="scientific">Candidatus Aveggerthella stercoripullorum</name>
    <dbReference type="NCBI Taxonomy" id="2840688"/>
    <lineage>
        <taxon>Bacteria</taxon>
        <taxon>Bacillati</taxon>
        <taxon>Actinomycetota</taxon>
        <taxon>Coriobacteriia</taxon>
        <taxon>Eggerthellales</taxon>
        <taxon>Eggerthellaceae</taxon>
        <taxon>Eggerthellaceae incertae sedis</taxon>
        <taxon>Candidatus Aveggerthella</taxon>
    </lineage>
</organism>
<comment type="caution">
    <text evidence="3">The sequence shown here is derived from an EMBL/GenBank/DDBJ whole genome shotgun (WGS) entry which is preliminary data.</text>
</comment>
<reference evidence="3" key="1">
    <citation type="submission" date="2020-10" db="EMBL/GenBank/DDBJ databases">
        <authorList>
            <person name="Gilroy R."/>
        </authorList>
    </citation>
    <scope>NUCLEOTIDE SEQUENCE</scope>
    <source>
        <strain evidence="3">ChiGjej1B1-2707</strain>
    </source>
</reference>
<dbReference type="InterPro" id="IPR055130">
    <property type="entry name" value="PreP_C"/>
</dbReference>
<dbReference type="Gene3D" id="3.30.830.10">
    <property type="entry name" value="Metalloenzyme, LuxS/M16 peptidase-like"/>
    <property type="match status" value="4"/>
</dbReference>
<dbReference type="InterPro" id="IPR011765">
    <property type="entry name" value="Pept_M16_N"/>
</dbReference>
<dbReference type="SUPFAM" id="SSF63411">
    <property type="entry name" value="LuxS/MPP-like metallohydrolase"/>
    <property type="match status" value="4"/>
</dbReference>
<dbReference type="Pfam" id="PF08367">
    <property type="entry name" value="M16C_assoc"/>
    <property type="match status" value="1"/>
</dbReference>
<dbReference type="PANTHER" id="PTHR43016:SF13">
    <property type="entry name" value="PRESEQUENCE PROTEASE, MITOCHONDRIAL"/>
    <property type="match status" value="1"/>
</dbReference>
<keyword evidence="1" id="KW-0175">Coiled coil</keyword>
<dbReference type="GO" id="GO:0016485">
    <property type="term" value="P:protein processing"/>
    <property type="evidence" value="ECO:0007669"/>
    <property type="project" value="TreeGrafter"/>
</dbReference>
<dbReference type="SMART" id="SM01264">
    <property type="entry name" value="M16C_associated"/>
    <property type="match status" value="1"/>
</dbReference>
<dbReference type="FunFam" id="3.30.830.10:FF:000034">
    <property type="entry name" value="presequence protease 1, chloroplastic/mitochondrial"/>
    <property type="match status" value="1"/>
</dbReference>
<dbReference type="Pfam" id="PF00675">
    <property type="entry name" value="Peptidase_M16"/>
    <property type="match status" value="1"/>
</dbReference>
<sequence>MDLTPEQRLHGFRVERTERLAELEADTALMRHEKSGARLLVVSNDDVDKAFSIAFKTPPKDDTGVFHILEHSVLCGSERFPVKEPFVNLLKSSMQTFLNAMTFPDKTMYPVASTNEQDLYNLMDVYLDAVLHPNIYRKRAIFEQEGWHYELESAGGQLAYNGVVFNEMKGALSDPDSVLYDAVNAALFPDTAYRFESGGHPRAIPTLTYEGYLDEHARHYRLDNSYIFLYGDLDVERALAFLDERYLSCEPTPAPELGTPNPLVRQTPCTAWGVRQGMVTAPENACAALGYVIGDATDRARMLAAGILMDALMGSNESPLKKALLDAQLAGDAYAFVDDARLQPLLMVELKGSKPDVLDEFRAVFEREVERLTTEGIDHALIEASLEHQEFLLREMDFGTSKGVVHAMNCLTGWLYDDDAAVDSLRWEDAFARMHAGLDEGYFEQLLRELVLENDHCGSVEIVPEEAPERNEEAEELTAKQASLTPEEAQAIVDECAELHRLQEAPDAPEDLATLPLLELSDIAPSKEEPPARLDERTPLPCLRHDVRTHGIDYFTFYFDLSHVAFEELPYVSILTSVLGKLDTAKHTAVEVDTLVQRTLGRLRFSAGSFDAGNDEVVPKFMVDASCLGENVEDAVRLVAEIWGTSRLDDTARVQAILQQRRIGMEQFFANSGNAAATMRMSAGTSRFGVMNEALGGVEFYRFLKDALEHFDERAEELTARLQDVARRVFTTDVVVSFAGADDDLERAWTAGADFALTESAALSTEWQDALVIPAPTPRNEAFTVPCDVCFAAAGDMRTPQDGMHDGVWSVVNRLMTYDYLWNEVRVKGGAYGAAFSSTRRGMLSYYSYRDPNLDATLERFDNAGAWLAAFNPSEEEMRGYVISTVAGIDAPVTPRALARRQDTAYFCRLPHDWRARLRDEALHATPEQLRAQAPVFDRLKDRRTVCVFGNKQIIESAKTALDVQELY</sequence>
<dbReference type="Pfam" id="PF22516">
    <property type="entry name" value="PreP_C"/>
    <property type="match status" value="1"/>
</dbReference>
<dbReference type="GO" id="GO:0004222">
    <property type="term" value="F:metalloendopeptidase activity"/>
    <property type="evidence" value="ECO:0007669"/>
    <property type="project" value="TreeGrafter"/>
</dbReference>
<name>A0A9D1A179_9ACTN</name>
<evidence type="ECO:0000313" key="3">
    <source>
        <dbReference type="EMBL" id="HIR02082.1"/>
    </source>
</evidence>
<dbReference type="EMBL" id="DVGB01000089">
    <property type="protein sequence ID" value="HIR02082.1"/>
    <property type="molecule type" value="Genomic_DNA"/>
</dbReference>
<dbReference type="InterPro" id="IPR013578">
    <property type="entry name" value="Peptidase_M16C_assoc"/>
</dbReference>
<dbReference type="Pfam" id="PF05193">
    <property type="entry name" value="Peptidase_M16_C"/>
    <property type="match status" value="1"/>
</dbReference>
<dbReference type="PANTHER" id="PTHR43016">
    <property type="entry name" value="PRESEQUENCE PROTEASE"/>
    <property type="match status" value="1"/>
</dbReference>
<dbReference type="AlphaFoldDB" id="A0A9D1A179"/>
<gene>
    <name evidence="3" type="ORF">IAA69_07480</name>
</gene>
<feature type="domain" description="Peptidase M16C associated" evidence="2">
    <location>
        <begin position="462"/>
        <end position="707"/>
    </location>
</feature>
<evidence type="ECO:0000256" key="1">
    <source>
        <dbReference type="SAM" id="Coils"/>
    </source>
</evidence>
<dbReference type="Proteomes" id="UP000824261">
    <property type="component" value="Unassembled WGS sequence"/>
</dbReference>
<feature type="coiled-coil region" evidence="1">
    <location>
        <begin position="701"/>
        <end position="728"/>
    </location>
</feature>
<proteinExistence type="predicted"/>
<reference evidence="3" key="2">
    <citation type="journal article" date="2021" name="PeerJ">
        <title>Extensive microbial diversity within the chicken gut microbiome revealed by metagenomics and culture.</title>
        <authorList>
            <person name="Gilroy R."/>
            <person name="Ravi A."/>
            <person name="Getino M."/>
            <person name="Pursley I."/>
            <person name="Horton D.L."/>
            <person name="Alikhan N.F."/>
            <person name="Baker D."/>
            <person name="Gharbi K."/>
            <person name="Hall N."/>
            <person name="Watson M."/>
            <person name="Adriaenssens E.M."/>
            <person name="Foster-Nyarko E."/>
            <person name="Jarju S."/>
            <person name="Secka A."/>
            <person name="Antonio M."/>
            <person name="Oren A."/>
            <person name="Chaudhuri R.R."/>
            <person name="La Ragione R."/>
            <person name="Hildebrand F."/>
            <person name="Pallen M.J."/>
        </authorList>
    </citation>
    <scope>NUCLEOTIDE SEQUENCE</scope>
    <source>
        <strain evidence="3">ChiGjej1B1-2707</strain>
    </source>
</reference>
<dbReference type="InterPro" id="IPR011249">
    <property type="entry name" value="Metalloenz_LuxS/M16"/>
</dbReference>
<dbReference type="GO" id="GO:0046872">
    <property type="term" value="F:metal ion binding"/>
    <property type="evidence" value="ECO:0007669"/>
    <property type="project" value="InterPro"/>
</dbReference>
<evidence type="ECO:0000259" key="2">
    <source>
        <dbReference type="SMART" id="SM01264"/>
    </source>
</evidence>
<accession>A0A9D1A179</accession>
<dbReference type="InterPro" id="IPR007863">
    <property type="entry name" value="Peptidase_M16_C"/>
</dbReference>
<protein>
    <submittedName>
        <fullName evidence="3">Insulinase family protein</fullName>
    </submittedName>
</protein>